<keyword evidence="7" id="KW-1185">Reference proteome</keyword>
<reference evidence="6 7" key="1">
    <citation type="submission" date="2017-12" db="EMBL/GenBank/DDBJ databases">
        <title>Streptomyces populusis sp. nov., a novel endophytic actinobacterium isolated from stems of Populus adenopoda Maxim.</title>
        <authorList>
            <person name="Wang Z."/>
        </authorList>
    </citation>
    <scope>NUCLEOTIDE SEQUENCE [LARGE SCALE GENOMIC DNA]</scope>
    <source>
        <strain evidence="6 7">A249</strain>
    </source>
</reference>
<dbReference type="Pfam" id="PF13185">
    <property type="entry name" value="GAF_2"/>
    <property type="match status" value="1"/>
</dbReference>
<feature type="region of interest" description="Disordered" evidence="3">
    <location>
        <begin position="122"/>
        <end position="145"/>
    </location>
</feature>
<evidence type="ECO:0000256" key="1">
    <source>
        <dbReference type="ARBA" id="ARBA00023015"/>
    </source>
</evidence>
<dbReference type="GO" id="GO:0003723">
    <property type="term" value="F:RNA binding"/>
    <property type="evidence" value="ECO:0007669"/>
    <property type="project" value="InterPro"/>
</dbReference>
<evidence type="ECO:0000313" key="6">
    <source>
        <dbReference type="EMBL" id="PKT73385.1"/>
    </source>
</evidence>
<accession>A0A2I0SU07</accession>
<dbReference type="Gene3D" id="3.30.450.40">
    <property type="match status" value="1"/>
</dbReference>
<dbReference type="InterPro" id="IPR003018">
    <property type="entry name" value="GAF"/>
</dbReference>
<dbReference type="SUPFAM" id="SSF52091">
    <property type="entry name" value="SpoIIaa-like"/>
    <property type="match status" value="1"/>
</dbReference>
<keyword evidence="2" id="KW-0804">Transcription</keyword>
<dbReference type="SMART" id="SM00065">
    <property type="entry name" value="GAF"/>
    <property type="match status" value="1"/>
</dbReference>
<evidence type="ECO:0000259" key="5">
    <source>
        <dbReference type="PROSITE" id="PS50921"/>
    </source>
</evidence>
<dbReference type="SMART" id="SM01012">
    <property type="entry name" value="ANTAR"/>
    <property type="match status" value="1"/>
</dbReference>
<dbReference type="Proteomes" id="UP000236178">
    <property type="component" value="Unassembled WGS sequence"/>
</dbReference>
<dbReference type="InterPro" id="IPR036388">
    <property type="entry name" value="WH-like_DNA-bd_sf"/>
</dbReference>
<feature type="domain" description="ANTAR" evidence="5">
    <location>
        <begin position="145"/>
        <end position="207"/>
    </location>
</feature>
<dbReference type="OrthoDB" id="4694899at2"/>
<dbReference type="Pfam" id="PF03861">
    <property type="entry name" value="ANTAR"/>
    <property type="match status" value="1"/>
</dbReference>
<evidence type="ECO:0000256" key="3">
    <source>
        <dbReference type="SAM" id="MobiDB-lite"/>
    </source>
</evidence>
<dbReference type="InterPro" id="IPR005561">
    <property type="entry name" value="ANTAR"/>
</dbReference>
<sequence>MTLTVRPTGGAAEVLCLSGTLDTLAAAVFGQELETHVRHAHGAGRRLIVDLTDLRLVSAAALHVLDLATHHLAASPVLLVIGVPHVRELLLLSPPAGLRVFPTLATALASLSALDRPATAVPAGDGGVLPDRTGTGEADAPAGEREELRREVLGLRARNRTAPLIGTAQGILRERYDLPDADAAFAALRDASQHLNVPLRILASAVVTAPRPRADGPWFPGRRHTPMPVPTLLGVHDPGAADRRTLLGSAVDAVMTYTGADAAEIHLTDPALDNALVLEGHAGLDAAYCDQAAQLTGPPAPAAQARARGEPVLVLDIALDPGLAASSVGRAALAAGSRALHAVPALTDDGTCMGVITVHHEQPGSWMTTAQHTALTTLAADLAAWRSWYRRTVVLDALEHLHTHARTSQRTTPVADSRPDEGAALPARSRAPDARRLRPPEG</sequence>
<evidence type="ECO:0008006" key="8">
    <source>
        <dbReference type="Google" id="ProtNLM"/>
    </source>
</evidence>
<evidence type="ECO:0000313" key="7">
    <source>
        <dbReference type="Proteomes" id="UP000236178"/>
    </source>
</evidence>
<dbReference type="PROSITE" id="PS50801">
    <property type="entry name" value="STAS"/>
    <property type="match status" value="1"/>
</dbReference>
<protein>
    <recommendedName>
        <fullName evidence="8">ANTAR domain-containing protein</fullName>
    </recommendedName>
</protein>
<dbReference type="Gene3D" id="3.30.750.24">
    <property type="entry name" value="STAS domain"/>
    <property type="match status" value="1"/>
</dbReference>
<dbReference type="InterPro" id="IPR036513">
    <property type="entry name" value="STAS_dom_sf"/>
</dbReference>
<dbReference type="CDD" id="cd07043">
    <property type="entry name" value="STAS_anti-anti-sigma_factors"/>
    <property type="match status" value="1"/>
</dbReference>
<dbReference type="EMBL" id="PJOS01000011">
    <property type="protein sequence ID" value="PKT73385.1"/>
    <property type="molecule type" value="Genomic_DNA"/>
</dbReference>
<feature type="domain" description="STAS" evidence="4">
    <location>
        <begin position="14"/>
        <end position="114"/>
    </location>
</feature>
<feature type="region of interest" description="Disordered" evidence="3">
    <location>
        <begin position="404"/>
        <end position="442"/>
    </location>
</feature>
<evidence type="ECO:0000259" key="4">
    <source>
        <dbReference type="PROSITE" id="PS50801"/>
    </source>
</evidence>
<dbReference type="SUPFAM" id="SSF55781">
    <property type="entry name" value="GAF domain-like"/>
    <property type="match status" value="1"/>
</dbReference>
<proteinExistence type="predicted"/>
<dbReference type="PROSITE" id="PS50921">
    <property type="entry name" value="ANTAR"/>
    <property type="match status" value="1"/>
</dbReference>
<comment type="caution">
    <text evidence="6">The sequence shown here is derived from an EMBL/GenBank/DDBJ whole genome shotgun (WGS) entry which is preliminary data.</text>
</comment>
<dbReference type="InterPro" id="IPR029016">
    <property type="entry name" value="GAF-like_dom_sf"/>
</dbReference>
<dbReference type="AlphaFoldDB" id="A0A2I0SU07"/>
<feature type="compositionally biased region" description="Basic and acidic residues" evidence="3">
    <location>
        <begin position="430"/>
        <end position="442"/>
    </location>
</feature>
<organism evidence="6 7">
    <name type="scientific">Streptomyces populi</name>
    <dbReference type="NCBI Taxonomy" id="2058924"/>
    <lineage>
        <taxon>Bacteria</taxon>
        <taxon>Bacillati</taxon>
        <taxon>Actinomycetota</taxon>
        <taxon>Actinomycetes</taxon>
        <taxon>Kitasatosporales</taxon>
        <taxon>Streptomycetaceae</taxon>
        <taxon>Streptomyces</taxon>
    </lineage>
</organism>
<dbReference type="Gene3D" id="1.10.10.10">
    <property type="entry name" value="Winged helix-like DNA-binding domain superfamily/Winged helix DNA-binding domain"/>
    <property type="match status" value="1"/>
</dbReference>
<name>A0A2I0SU07_9ACTN</name>
<keyword evidence="1" id="KW-0805">Transcription regulation</keyword>
<dbReference type="InterPro" id="IPR002645">
    <property type="entry name" value="STAS_dom"/>
</dbReference>
<gene>
    <name evidence="6" type="ORF">CW362_08510</name>
</gene>
<evidence type="ECO:0000256" key="2">
    <source>
        <dbReference type="ARBA" id="ARBA00023163"/>
    </source>
</evidence>